<feature type="region of interest" description="Disordered" evidence="7">
    <location>
        <begin position="457"/>
        <end position="497"/>
    </location>
</feature>
<keyword evidence="2 5" id="KW-0285">Flavoprotein</keyword>
<dbReference type="Proteomes" id="UP000800041">
    <property type="component" value="Unassembled WGS sequence"/>
</dbReference>
<evidence type="ECO:0000259" key="8">
    <source>
        <dbReference type="PROSITE" id="PS51645"/>
    </source>
</evidence>
<dbReference type="InterPro" id="IPR014133">
    <property type="entry name" value="Cry_DASH"/>
</dbReference>
<dbReference type="GO" id="GO:0003684">
    <property type="term" value="F:damaged DNA binding"/>
    <property type="evidence" value="ECO:0007669"/>
    <property type="project" value="TreeGrafter"/>
</dbReference>
<dbReference type="GO" id="GO:0003904">
    <property type="term" value="F:deoxyribodipyrimidine photo-lyase activity"/>
    <property type="evidence" value="ECO:0007669"/>
    <property type="project" value="TreeGrafter"/>
</dbReference>
<dbReference type="Gene3D" id="1.25.40.80">
    <property type="match status" value="1"/>
</dbReference>
<comment type="function">
    <text evidence="6">May have a photoreceptor function.</text>
</comment>
<feature type="region of interest" description="Disordered" evidence="7">
    <location>
        <begin position="695"/>
        <end position="740"/>
    </location>
</feature>
<comment type="cofactor">
    <cofactor evidence="6">
        <name>(6R)-5,10-methylene-5,6,7,8-tetrahydrofolate</name>
        <dbReference type="ChEBI" id="CHEBI:15636"/>
    </cofactor>
    <text evidence="6">Binds 1 5,10-methenyltetrahydrofolate (MTHF) per subunit.</text>
</comment>
<feature type="compositionally biased region" description="Low complexity" evidence="7">
    <location>
        <begin position="457"/>
        <end position="480"/>
    </location>
</feature>
<gene>
    <name evidence="9" type="ORF">K402DRAFT_400375</name>
</gene>
<evidence type="ECO:0000256" key="4">
    <source>
        <dbReference type="ARBA" id="ARBA00022991"/>
    </source>
</evidence>
<dbReference type="PANTHER" id="PTHR11455:SF22">
    <property type="entry name" value="CRYPTOCHROME DASH"/>
    <property type="match status" value="1"/>
</dbReference>
<feature type="compositionally biased region" description="Gly residues" evidence="7">
    <location>
        <begin position="706"/>
        <end position="725"/>
    </location>
</feature>
<evidence type="ECO:0000256" key="2">
    <source>
        <dbReference type="ARBA" id="ARBA00022630"/>
    </source>
</evidence>
<dbReference type="SUPFAM" id="SSF48173">
    <property type="entry name" value="Cryptochrome/photolyase FAD-binding domain"/>
    <property type="match status" value="2"/>
</dbReference>
<dbReference type="NCBIfam" id="TIGR02765">
    <property type="entry name" value="crypto_DASH"/>
    <property type="match status" value="1"/>
</dbReference>
<evidence type="ECO:0000256" key="6">
    <source>
        <dbReference type="RuleBase" id="RU367151"/>
    </source>
</evidence>
<feature type="compositionally biased region" description="Pro residues" evidence="7">
    <location>
        <begin position="242"/>
        <end position="252"/>
    </location>
</feature>
<comment type="cofactor">
    <cofactor evidence="5 6">
        <name>FAD</name>
        <dbReference type="ChEBI" id="CHEBI:57692"/>
    </cofactor>
    <text evidence="5 6">Binds 1 FAD per subunit.</text>
</comment>
<dbReference type="GO" id="GO:0000719">
    <property type="term" value="P:photoreactive repair"/>
    <property type="evidence" value="ECO:0007669"/>
    <property type="project" value="TreeGrafter"/>
</dbReference>
<dbReference type="Gene3D" id="1.10.579.10">
    <property type="entry name" value="DNA Cyclobutane Dipyrimidine Photolyase, subunit A, domain 3"/>
    <property type="match status" value="1"/>
</dbReference>
<evidence type="ECO:0000313" key="9">
    <source>
        <dbReference type="EMBL" id="KAF1991671.1"/>
    </source>
</evidence>
<dbReference type="OrthoDB" id="435881at2759"/>
<dbReference type="Gene3D" id="3.40.50.620">
    <property type="entry name" value="HUPs"/>
    <property type="match status" value="1"/>
</dbReference>
<dbReference type="GO" id="GO:0071949">
    <property type="term" value="F:FAD binding"/>
    <property type="evidence" value="ECO:0007669"/>
    <property type="project" value="TreeGrafter"/>
</dbReference>
<evidence type="ECO:0000256" key="3">
    <source>
        <dbReference type="ARBA" id="ARBA00022827"/>
    </source>
</evidence>
<dbReference type="AlphaFoldDB" id="A0A6G1HEL9"/>
<protein>
    <recommendedName>
        <fullName evidence="6">Cryptochrome DASH</fullName>
    </recommendedName>
</protein>
<evidence type="ECO:0000313" key="10">
    <source>
        <dbReference type="Proteomes" id="UP000800041"/>
    </source>
</evidence>
<dbReference type="InterPro" id="IPR036134">
    <property type="entry name" value="Crypto/Photolyase_FAD-like_sf"/>
</dbReference>
<name>A0A6G1HEL9_9PEZI</name>
<dbReference type="InterPro" id="IPR002081">
    <property type="entry name" value="Cryptochrome/DNA_photolyase_1"/>
</dbReference>
<keyword evidence="10" id="KW-1185">Reference proteome</keyword>
<dbReference type="Pfam" id="PF00875">
    <property type="entry name" value="DNA_photolyase"/>
    <property type="match status" value="1"/>
</dbReference>
<organism evidence="9 10">
    <name type="scientific">Aulographum hederae CBS 113979</name>
    <dbReference type="NCBI Taxonomy" id="1176131"/>
    <lineage>
        <taxon>Eukaryota</taxon>
        <taxon>Fungi</taxon>
        <taxon>Dikarya</taxon>
        <taxon>Ascomycota</taxon>
        <taxon>Pezizomycotina</taxon>
        <taxon>Dothideomycetes</taxon>
        <taxon>Pleosporomycetidae</taxon>
        <taxon>Aulographales</taxon>
        <taxon>Aulographaceae</taxon>
    </lineage>
</organism>
<reference evidence="9" key="1">
    <citation type="journal article" date="2020" name="Stud. Mycol.">
        <title>101 Dothideomycetes genomes: a test case for predicting lifestyles and emergence of pathogens.</title>
        <authorList>
            <person name="Haridas S."/>
            <person name="Albert R."/>
            <person name="Binder M."/>
            <person name="Bloem J."/>
            <person name="Labutti K."/>
            <person name="Salamov A."/>
            <person name="Andreopoulos B."/>
            <person name="Baker S."/>
            <person name="Barry K."/>
            <person name="Bills G."/>
            <person name="Bluhm B."/>
            <person name="Cannon C."/>
            <person name="Castanera R."/>
            <person name="Culley D."/>
            <person name="Daum C."/>
            <person name="Ezra D."/>
            <person name="Gonzalez J."/>
            <person name="Henrissat B."/>
            <person name="Kuo A."/>
            <person name="Liang C."/>
            <person name="Lipzen A."/>
            <person name="Lutzoni F."/>
            <person name="Magnuson J."/>
            <person name="Mondo S."/>
            <person name="Nolan M."/>
            <person name="Ohm R."/>
            <person name="Pangilinan J."/>
            <person name="Park H.-J."/>
            <person name="Ramirez L."/>
            <person name="Alfaro M."/>
            <person name="Sun H."/>
            <person name="Tritt A."/>
            <person name="Yoshinaga Y."/>
            <person name="Zwiers L.-H."/>
            <person name="Turgeon B."/>
            <person name="Goodwin S."/>
            <person name="Spatafora J."/>
            <person name="Crous P."/>
            <person name="Grigoriev I."/>
        </authorList>
    </citation>
    <scope>NUCLEOTIDE SEQUENCE</scope>
    <source>
        <strain evidence="9">CBS 113979</strain>
    </source>
</reference>
<dbReference type="InterPro" id="IPR005101">
    <property type="entry name" value="Cryptochr/Photolyase_FAD-bd"/>
</dbReference>
<evidence type="ECO:0000256" key="5">
    <source>
        <dbReference type="PIRSR" id="PIRSR602081-1"/>
    </source>
</evidence>
<keyword evidence="3 5" id="KW-0274">FAD</keyword>
<dbReference type="SUPFAM" id="SSF52425">
    <property type="entry name" value="Cryptochrome/photolyase, N-terminal domain"/>
    <property type="match status" value="1"/>
</dbReference>
<evidence type="ECO:0000256" key="7">
    <source>
        <dbReference type="SAM" id="MobiDB-lite"/>
    </source>
</evidence>
<dbReference type="InterPro" id="IPR036155">
    <property type="entry name" value="Crypto/Photolyase_N_sf"/>
</dbReference>
<dbReference type="PRINTS" id="PR00147">
    <property type="entry name" value="DNAPHOTLYASE"/>
</dbReference>
<dbReference type="EMBL" id="ML977139">
    <property type="protein sequence ID" value="KAF1991671.1"/>
    <property type="molecule type" value="Genomic_DNA"/>
</dbReference>
<dbReference type="Pfam" id="PF03441">
    <property type="entry name" value="FAD_binding_7"/>
    <property type="match status" value="1"/>
</dbReference>
<proteinExistence type="inferred from homology"/>
<dbReference type="PROSITE" id="PS51645">
    <property type="entry name" value="PHR_CRY_ALPHA_BETA"/>
    <property type="match status" value="1"/>
</dbReference>
<dbReference type="InterPro" id="IPR006050">
    <property type="entry name" value="DNA_photolyase_N"/>
</dbReference>
<evidence type="ECO:0000256" key="1">
    <source>
        <dbReference type="ARBA" id="ARBA00005862"/>
    </source>
</evidence>
<feature type="domain" description="Photolyase/cryptochrome alpha/beta" evidence="8">
    <location>
        <begin position="7"/>
        <end position="196"/>
    </location>
</feature>
<feature type="binding site" evidence="5">
    <location>
        <begin position="561"/>
        <end position="563"/>
    </location>
    <ligand>
        <name>FAD</name>
        <dbReference type="ChEBI" id="CHEBI:57692"/>
    </ligand>
</feature>
<sequence length="740" mass="83325">MAQMPPRILIYLLRRDLRLTDNPVFHEIQRVFTSSSSSSSSPRFTHLLPIFVFPANQVEVSGFLSKESAQETEVKSPYPPARSEIGGYWRTGPLRSKFLVESVTDLRKSLEDVGSGLAIRAGMVGDVVRDALDFYEQPGGERDQALSESGESGRPEVEAVWMTAEDTTEERRDERTVRKLMEERGKEFRLFKDEKYFIDDRDLPFKSVKELPDVYTTHRKSLEPLRSRPRPVLPKPRRGDLPPFPSPRHTPSPLYPFVSGDGMSPEDIMKTIMAPLEEEPGLGLKHPPKWPSSSDVISAHPFEGGETVGYERVWHLLATSAMTNYKDTRNGLLGLDFSTKLSGYLSYGSLSSRWIHWEMRAFEDGTDDDLVTFSNCTYLSEINDDSGTQSLASESEEDPVRARYRNRWRNAAGFGEGENRGTGGVRFELLWRDYMSLCARKFGPALYHIEGFQGQSSTAPSVSSTSDPNQSSSQSAQNSPKPWKYLKEPGSTKPDRALEETLDRFRSGRTGIGLIDASQRELYLTGYTSNRARQNVASFLSKHLGIDWRLGAEWYESMLVDYDAASNWGNWQYVAGVGNDPRQGRTFNPVKQGLEYDKGGEYVRSWVEELRLVGLKEEEVKEKAETDEGAAKLQAGDNSGEEKLGSSGKNPPVESEQERLMPLFQAWRLDEREKERLGLKGVEWVENPLVKIPFSVGRRPRDPGAPGRGGWWRGQRGRGGGGGYRGRGRGRPGGPEWRRV</sequence>
<accession>A0A6G1HEL9</accession>
<keyword evidence="4 6" id="KW-0157">Chromophore</keyword>
<dbReference type="PANTHER" id="PTHR11455">
    <property type="entry name" value="CRYPTOCHROME"/>
    <property type="match status" value="1"/>
</dbReference>
<feature type="region of interest" description="Disordered" evidence="7">
    <location>
        <begin position="621"/>
        <end position="657"/>
    </location>
</feature>
<feature type="compositionally biased region" description="Basic and acidic residues" evidence="7">
    <location>
        <begin position="621"/>
        <end position="630"/>
    </location>
</feature>
<comment type="similarity">
    <text evidence="1 6">Belongs to the DNA photolyase class-1 family.</text>
</comment>
<feature type="region of interest" description="Disordered" evidence="7">
    <location>
        <begin position="225"/>
        <end position="252"/>
    </location>
</feature>
<dbReference type="InterPro" id="IPR014729">
    <property type="entry name" value="Rossmann-like_a/b/a_fold"/>
</dbReference>